<keyword evidence="4" id="KW-1185">Reference proteome</keyword>
<dbReference type="GO" id="GO:0003824">
    <property type="term" value="F:catalytic activity"/>
    <property type="evidence" value="ECO:0007669"/>
    <property type="project" value="InterPro"/>
</dbReference>
<protein>
    <submittedName>
        <fullName evidence="3">Enoyl-CoA hydratase/isomerase family protein</fullName>
    </submittedName>
</protein>
<reference evidence="3" key="1">
    <citation type="submission" date="2021-03" db="EMBL/GenBank/DDBJ databases">
        <title>Genome sequencing and assembly of Tianweitania sediminis.</title>
        <authorList>
            <person name="Chhetri G."/>
        </authorList>
    </citation>
    <scope>NUCLEOTIDE SEQUENCE</scope>
    <source>
        <strain evidence="3">Z8</strain>
    </source>
</reference>
<dbReference type="Pfam" id="PF00378">
    <property type="entry name" value="ECH_1"/>
    <property type="match status" value="1"/>
</dbReference>
<dbReference type="PANTHER" id="PTHR11941:SF54">
    <property type="entry name" value="ENOYL-COA HYDRATASE, MITOCHONDRIAL"/>
    <property type="match status" value="1"/>
</dbReference>
<dbReference type="GO" id="GO:0006635">
    <property type="term" value="P:fatty acid beta-oxidation"/>
    <property type="evidence" value="ECO:0007669"/>
    <property type="project" value="TreeGrafter"/>
</dbReference>
<dbReference type="CDD" id="cd06558">
    <property type="entry name" value="crotonase-like"/>
    <property type="match status" value="1"/>
</dbReference>
<dbReference type="PANTHER" id="PTHR11941">
    <property type="entry name" value="ENOYL-COA HYDRATASE-RELATED"/>
    <property type="match status" value="1"/>
</dbReference>
<dbReference type="InterPro" id="IPR029045">
    <property type="entry name" value="ClpP/crotonase-like_dom_sf"/>
</dbReference>
<name>A0A8J7R8L0_9HYPH</name>
<organism evidence="3 4">
    <name type="scientific">Tianweitania sediminis</name>
    <dbReference type="NCBI Taxonomy" id="1502156"/>
    <lineage>
        <taxon>Bacteria</taxon>
        <taxon>Pseudomonadati</taxon>
        <taxon>Pseudomonadota</taxon>
        <taxon>Alphaproteobacteria</taxon>
        <taxon>Hyphomicrobiales</taxon>
        <taxon>Phyllobacteriaceae</taxon>
        <taxon>Tianweitania</taxon>
    </lineage>
</organism>
<dbReference type="EMBL" id="JAGIYY010000006">
    <property type="protein sequence ID" value="MBP0440217.1"/>
    <property type="molecule type" value="Genomic_DNA"/>
</dbReference>
<comment type="caution">
    <text evidence="3">The sequence shown here is derived from an EMBL/GenBank/DDBJ whole genome shotgun (WGS) entry which is preliminary data.</text>
</comment>
<comment type="similarity">
    <text evidence="1 2">Belongs to the enoyl-CoA hydratase/isomerase family.</text>
</comment>
<proteinExistence type="inferred from homology"/>
<evidence type="ECO:0000256" key="2">
    <source>
        <dbReference type="RuleBase" id="RU003707"/>
    </source>
</evidence>
<accession>A0A8J7R8L0</accession>
<evidence type="ECO:0000313" key="4">
    <source>
        <dbReference type="Proteomes" id="UP000666240"/>
    </source>
</evidence>
<evidence type="ECO:0000256" key="1">
    <source>
        <dbReference type="ARBA" id="ARBA00005254"/>
    </source>
</evidence>
<evidence type="ECO:0000313" key="3">
    <source>
        <dbReference type="EMBL" id="MBP0440217.1"/>
    </source>
</evidence>
<dbReference type="InterPro" id="IPR001753">
    <property type="entry name" value="Enoyl-CoA_hydra/iso"/>
</dbReference>
<dbReference type="InterPro" id="IPR018376">
    <property type="entry name" value="Enoyl-CoA_hyd/isom_CS"/>
</dbReference>
<sequence>MIEPTDKGAIRLDWPAEGIARVTLCRGSAMNTLTMELLEEFGSALSQLRAAKTRVLIVTGEGRAFCGGAHIKYFTDETSPFFRNPVAIRDDYVAPIIRVFAQLRDAPFPTIAAINGFAFGGGCELALNCDFRLMASEAKIGLTETRLGALAGAGGVQLLSRIVGRTKALEIALLGDQLTAPQAQETGLVYAVHEADQLADAAVAFARRFLLCSPISVAETKRSLYRCETATAEEADRIALDAVAVAASGPEWWEGMSAFTQKRKPDFRLESK</sequence>
<dbReference type="Gene3D" id="3.90.226.10">
    <property type="entry name" value="2-enoyl-CoA Hydratase, Chain A, domain 1"/>
    <property type="match status" value="1"/>
</dbReference>
<gene>
    <name evidence="3" type="ORF">J5Y06_16300</name>
</gene>
<dbReference type="RefSeq" id="WP_209336241.1">
    <property type="nucleotide sequence ID" value="NZ_JAGIYY010000006.1"/>
</dbReference>
<dbReference type="PROSITE" id="PS00166">
    <property type="entry name" value="ENOYL_COA_HYDRATASE"/>
    <property type="match status" value="1"/>
</dbReference>
<dbReference type="SUPFAM" id="SSF52096">
    <property type="entry name" value="ClpP/crotonase"/>
    <property type="match status" value="1"/>
</dbReference>
<dbReference type="AlphaFoldDB" id="A0A8J7R8L0"/>
<dbReference type="Proteomes" id="UP000666240">
    <property type="component" value="Unassembled WGS sequence"/>
</dbReference>